<keyword evidence="8" id="KW-1185">Reference proteome</keyword>
<sequence>MGCRVDRKNKEQQIAVLDIYKKRIFSIAFVFTIMLFGLIGRLIYVQIIKGNDYYIRAKSQWMKEIPIGIERGKIYDRNTVLLTNKHKFKYLIIFPEYFIASENNLKIISNITGIKSDKLKFNYLTSNRSIRLKIVNNNIDLIKKTTMMKGVFSVEYSDRYDKNGLASHVIGYINKIDNTGEKGIEKRYDKILKENQFSKIYAIVDAKKRIIPGLGYKKIDNVLPNSKKNIVTTLDYRIQSIAEMEFDKLKKNGSVVILDVKSGEILAMVSRPNFDQNNVAAYLKSKNKELYNRSIQIGYPPGSIFKIVVAAAALENQITDIDETFYCKGYEKIGKTRIRCSSFDNGGHGELNLEEAFALSCNAAFIQLGQKIGGEKIISMAKKLGLGTLTNIGLLEEIPGRLPTKDYIKGAGIGNISIGQGTLEVTPLQVAKMTSIIANNGIDKGVYLVKKIIDDNGNLVKKIKKNNPTRVLSYKTAKKIQYMMEKVVTIGTAKNARLNEIGSVAGKTGSSQAILQGKATVHAWFTGYFPANNPKYVITIIVEDGGSGSKVAAPLFKKIAREINSLR</sequence>
<dbReference type="SUPFAM" id="SSF56601">
    <property type="entry name" value="beta-lactamase/transpeptidase-like"/>
    <property type="match status" value="1"/>
</dbReference>
<dbReference type="RefSeq" id="WP_148809273.1">
    <property type="nucleotide sequence ID" value="NZ_CP042243.1"/>
</dbReference>
<evidence type="ECO:0000259" key="6">
    <source>
        <dbReference type="Pfam" id="PF03717"/>
    </source>
</evidence>
<keyword evidence="7" id="KW-0808">Transferase</keyword>
<dbReference type="PANTHER" id="PTHR30627">
    <property type="entry name" value="PEPTIDOGLYCAN D,D-TRANSPEPTIDASE"/>
    <property type="match status" value="1"/>
</dbReference>
<dbReference type="Proteomes" id="UP000324646">
    <property type="component" value="Chromosome"/>
</dbReference>
<accession>A0A5C0SFR3</accession>
<dbReference type="InterPro" id="IPR036138">
    <property type="entry name" value="PBP_dimer_sf"/>
</dbReference>
<feature type="domain" description="Penicillin-binding protein dimerisation" evidence="6">
    <location>
        <begin position="70"/>
        <end position="207"/>
    </location>
</feature>
<evidence type="ECO:0000256" key="4">
    <source>
        <dbReference type="SAM" id="Phobius"/>
    </source>
</evidence>
<gene>
    <name evidence="7" type="ORF">FQB35_06865</name>
</gene>
<evidence type="ECO:0000259" key="5">
    <source>
        <dbReference type="Pfam" id="PF00905"/>
    </source>
</evidence>
<dbReference type="Gene3D" id="3.40.710.10">
    <property type="entry name" value="DD-peptidase/beta-lactamase superfamily"/>
    <property type="match status" value="1"/>
</dbReference>
<evidence type="ECO:0000313" key="7">
    <source>
        <dbReference type="EMBL" id="QEK12118.1"/>
    </source>
</evidence>
<dbReference type="InterPro" id="IPR012338">
    <property type="entry name" value="Beta-lactam/transpept-like"/>
</dbReference>
<keyword evidence="3 4" id="KW-0472">Membrane</keyword>
<dbReference type="InterPro" id="IPR050515">
    <property type="entry name" value="Beta-lactam/transpept"/>
</dbReference>
<dbReference type="SUPFAM" id="SSF56519">
    <property type="entry name" value="Penicillin binding protein dimerisation domain"/>
    <property type="match status" value="1"/>
</dbReference>
<comment type="subcellular location">
    <subcellularLocation>
        <location evidence="1">Membrane</location>
    </subcellularLocation>
</comment>
<dbReference type="GO" id="GO:0016740">
    <property type="term" value="F:transferase activity"/>
    <property type="evidence" value="ECO:0007669"/>
    <property type="project" value="UniProtKB-KW"/>
</dbReference>
<dbReference type="GO" id="GO:0071555">
    <property type="term" value="P:cell wall organization"/>
    <property type="evidence" value="ECO:0007669"/>
    <property type="project" value="TreeGrafter"/>
</dbReference>
<proteinExistence type="inferred from homology"/>
<dbReference type="KEGG" id="crs:FQB35_06865"/>
<dbReference type="OrthoDB" id="2985542at2"/>
<dbReference type="GO" id="GO:0008658">
    <property type="term" value="F:penicillin binding"/>
    <property type="evidence" value="ECO:0007669"/>
    <property type="project" value="InterPro"/>
</dbReference>
<dbReference type="Gene3D" id="3.90.1310.10">
    <property type="entry name" value="Penicillin-binding protein 2a (Domain 2)"/>
    <property type="match status" value="1"/>
</dbReference>
<dbReference type="AlphaFoldDB" id="A0A5C0SFR3"/>
<reference evidence="7 8" key="1">
    <citation type="submission" date="2019-07" db="EMBL/GenBank/DDBJ databases">
        <title>Complete genome of Crassaminicella thermophila SY095.</title>
        <authorList>
            <person name="Li X."/>
        </authorList>
    </citation>
    <scope>NUCLEOTIDE SEQUENCE [LARGE SCALE GENOMIC DNA]</scope>
    <source>
        <strain evidence="7 8">SY095</strain>
    </source>
</reference>
<evidence type="ECO:0000256" key="3">
    <source>
        <dbReference type="ARBA" id="ARBA00023136"/>
    </source>
</evidence>
<evidence type="ECO:0000256" key="1">
    <source>
        <dbReference type="ARBA" id="ARBA00004370"/>
    </source>
</evidence>
<dbReference type="InterPro" id="IPR005311">
    <property type="entry name" value="PBP_dimer"/>
</dbReference>
<name>A0A5C0SFR3_CRATE</name>
<evidence type="ECO:0000256" key="2">
    <source>
        <dbReference type="ARBA" id="ARBA00007171"/>
    </source>
</evidence>
<keyword evidence="4" id="KW-0812">Transmembrane</keyword>
<feature type="domain" description="Penicillin-binding protein transpeptidase" evidence="5">
    <location>
        <begin position="253"/>
        <end position="560"/>
    </location>
</feature>
<keyword evidence="4" id="KW-1133">Transmembrane helix</keyword>
<dbReference type="Pfam" id="PF00905">
    <property type="entry name" value="Transpeptidase"/>
    <property type="match status" value="1"/>
</dbReference>
<evidence type="ECO:0000313" key="8">
    <source>
        <dbReference type="Proteomes" id="UP000324646"/>
    </source>
</evidence>
<feature type="transmembrane region" description="Helical" evidence="4">
    <location>
        <begin position="24"/>
        <end position="44"/>
    </location>
</feature>
<dbReference type="InterPro" id="IPR001460">
    <property type="entry name" value="PCN-bd_Tpept"/>
</dbReference>
<comment type="similarity">
    <text evidence="2">Belongs to the transpeptidase family.</text>
</comment>
<dbReference type="GO" id="GO:0005886">
    <property type="term" value="C:plasma membrane"/>
    <property type="evidence" value="ECO:0007669"/>
    <property type="project" value="TreeGrafter"/>
</dbReference>
<protein>
    <submittedName>
        <fullName evidence="7">Peptidoglycan glycosyltransferase</fullName>
    </submittedName>
</protein>
<dbReference type="EMBL" id="CP042243">
    <property type="protein sequence ID" value="QEK12118.1"/>
    <property type="molecule type" value="Genomic_DNA"/>
</dbReference>
<organism evidence="7 8">
    <name type="scientific">Crassaminicella thermophila</name>
    <dbReference type="NCBI Taxonomy" id="2599308"/>
    <lineage>
        <taxon>Bacteria</taxon>
        <taxon>Bacillati</taxon>
        <taxon>Bacillota</taxon>
        <taxon>Clostridia</taxon>
        <taxon>Eubacteriales</taxon>
        <taxon>Clostridiaceae</taxon>
        <taxon>Crassaminicella</taxon>
    </lineage>
</organism>
<dbReference type="Pfam" id="PF03717">
    <property type="entry name" value="PBP_dimer"/>
    <property type="match status" value="1"/>
</dbReference>